<reference evidence="10" key="1">
    <citation type="submission" date="2023-04" db="EMBL/GenBank/DDBJ databases">
        <title>Completed genome of Mycoplasma lagogenitalium type strain 12MS.</title>
        <authorList>
            <person name="Spergser J."/>
        </authorList>
    </citation>
    <scope>NUCLEOTIDE SEQUENCE</scope>
    <source>
        <strain evidence="10">12MS</strain>
    </source>
</reference>
<dbReference type="Gene3D" id="3.30.930.10">
    <property type="entry name" value="Bira Bifunctional Protein, Domain 2"/>
    <property type="match status" value="1"/>
</dbReference>
<keyword evidence="5 8" id="KW-0067">ATP-binding</keyword>
<comment type="function">
    <text evidence="8">Catalyzes the attachment of glycine to tRNA(Gly).</text>
</comment>
<comment type="subunit">
    <text evidence="8">Homodimer.</text>
</comment>
<organism evidence="10 11">
    <name type="scientific">Mesomycoplasma lagogenitalium</name>
    <dbReference type="NCBI Taxonomy" id="171286"/>
    <lineage>
        <taxon>Bacteria</taxon>
        <taxon>Bacillati</taxon>
        <taxon>Mycoplasmatota</taxon>
        <taxon>Mycoplasmoidales</taxon>
        <taxon>Metamycoplasmataceae</taxon>
        <taxon>Mesomycoplasma</taxon>
    </lineage>
</organism>
<dbReference type="InterPro" id="IPR004154">
    <property type="entry name" value="Anticodon-bd"/>
</dbReference>
<feature type="binding site" evidence="8">
    <location>
        <begin position="326"/>
        <end position="330"/>
    </location>
    <ligand>
        <name>substrate</name>
    </ligand>
</feature>
<dbReference type="Pfam" id="PF00587">
    <property type="entry name" value="tRNA-synt_2b"/>
    <property type="match status" value="1"/>
</dbReference>
<name>A0ABY8LUZ4_9BACT</name>
<comment type="subcellular location">
    <subcellularLocation>
        <location evidence="8">Cytoplasm</location>
    </subcellularLocation>
</comment>
<proteinExistence type="inferred from homology"/>
<dbReference type="EC" id="6.1.1.14" evidence="8"/>
<dbReference type="InterPro" id="IPR033731">
    <property type="entry name" value="GlyRS-like_core"/>
</dbReference>
<comment type="similarity">
    <text evidence="1 8">Belongs to the class-II aminoacyl-tRNA synthetase family.</text>
</comment>
<protein>
    <recommendedName>
        <fullName evidence="8">Glycine--tRNA ligase</fullName>
        <ecNumber evidence="8">6.1.1.14</ecNumber>
    </recommendedName>
    <alternativeName>
        <fullName evidence="8">Glycyl-tRNA synthetase</fullName>
        <shortName evidence="8">GlyRS</shortName>
    </alternativeName>
</protein>
<evidence type="ECO:0000259" key="9">
    <source>
        <dbReference type="PROSITE" id="PS50862"/>
    </source>
</evidence>
<dbReference type="InterPro" id="IPR006195">
    <property type="entry name" value="aa-tRNA-synth_II"/>
</dbReference>
<dbReference type="InterPro" id="IPR036621">
    <property type="entry name" value="Anticodon-bd_dom_sf"/>
</dbReference>
<feature type="binding site" evidence="8">
    <location>
        <begin position="212"/>
        <end position="217"/>
    </location>
    <ligand>
        <name>ATP</name>
        <dbReference type="ChEBI" id="CHEBI:30616"/>
    </ligand>
</feature>
<evidence type="ECO:0000256" key="7">
    <source>
        <dbReference type="ARBA" id="ARBA00023146"/>
    </source>
</evidence>
<dbReference type="SUPFAM" id="SSF52954">
    <property type="entry name" value="Class II aaRS ABD-related"/>
    <property type="match status" value="1"/>
</dbReference>
<feature type="binding site" evidence="8">
    <location>
        <position position="170"/>
    </location>
    <ligand>
        <name>substrate</name>
    </ligand>
</feature>
<feature type="binding site" evidence="8">
    <location>
        <position position="101"/>
    </location>
    <ligand>
        <name>substrate</name>
    </ligand>
</feature>
<dbReference type="InterPro" id="IPR045864">
    <property type="entry name" value="aa-tRNA-synth_II/BPL/LPL"/>
</dbReference>
<dbReference type="NCBIfam" id="TIGR00389">
    <property type="entry name" value="glyS_dimeric"/>
    <property type="match status" value="1"/>
</dbReference>
<dbReference type="InterPro" id="IPR002314">
    <property type="entry name" value="aa-tRNA-synt_IIb"/>
</dbReference>
<feature type="binding site" evidence="8">
    <location>
        <begin position="217"/>
        <end position="221"/>
    </location>
    <ligand>
        <name>substrate</name>
    </ligand>
</feature>
<keyword evidence="7 8" id="KW-0030">Aminoacyl-tRNA synthetase</keyword>
<evidence type="ECO:0000256" key="3">
    <source>
        <dbReference type="ARBA" id="ARBA00022598"/>
    </source>
</evidence>
<evidence type="ECO:0000256" key="5">
    <source>
        <dbReference type="ARBA" id="ARBA00022840"/>
    </source>
</evidence>
<keyword evidence="4 8" id="KW-0547">Nucleotide-binding</keyword>
<dbReference type="EMBL" id="CP122979">
    <property type="protein sequence ID" value="WGI37057.1"/>
    <property type="molecule type" value="Genomic_DNA"/>
</dbReference>
<dbReference type="RefSeq" id="WP_280102360.1">
    <property type="nucleotide sequence ID" value="NZ_CP122979.1"/>
</dbReference>
<feature type="binding site" evidence="8">
    <location>
        <begin position="330"/>
        <end position="333"/>
    </location>
    <ligand>
        <name>ATP</name>
        <dbReference type="ChEBI" id="CHEBI:30616"/>
    </ligand>
</feature>
<keyword evidence="11" id="KW-1185">Reference proteome</keyword>
<dbReference type="InterPro" id="IPR027031">
    <property type="entry name" value="Gly-tRNA_synthase/POLG2"/>
</dbReference>
<keyword evidence="3 8" id="KW-0436">Ligase</keyword>
<evidence type="ECO:0000256" key="1">
    <source>
        <dbReference type="ARBA" id="ARBA00008226"/>
    </source>
</evidence>
<keyword evidence="6 8" id="KW-0648">Protein biosynthesis</keyword>
<dbReference type="InterPro" id="IPR022961">
    <property type="entry name" value="Gly_tRNA_ligase_bac"/>
</dbReference>
<dbReference type="InterPro" id="IPR002315">
    <property type="entry name" value="tRNA-synt_gly"/>
</dbReference>
<dbReference type="PANTHER" id="PTHR10745">
    <property type="entry name" value="GLYCYL-TRNA SYNTHETASE/DNA POLYMERASE SUBUNIT GAMMA-2"/>
    <property type="match status" value="1"/>
</dbReference>
<dbReference type="PANTHER" id="PTHR10745:SF8">
    <property type="entry name" value="DNA POLYMERASE SUBUNIT GAMMA-2, MITOCHONDRIAL"/>
    <property type="match status" value="1"/>
</dbReference>
<evidence type="ECO:0000256" key="6">
    <source>
        <dbReference type="ARBA" id="ARBA00022917"/>
    </source>
</evidence>
<accession>A0ABY8LUZ4</accession>
<evidence type="ECO:0000256" key="2">
    <source>
        <dbReference type="ARBA" id="ARBA00022490"/>
    </source>
</evidence>
<dbReference type="Pfam" id="PF03129">
    <property type="entry name" value="HGTP_anticodon"/>
    <property type="match status" value="1"/>
</dbReference>
<dbReference type="Gene3D" id="3.40.50.800">
    <property type="entry name" value="Anticodon-binding domain"/>
    <property type="match status" value="1"/>
</dbReference>
<dbReference type="SUPFAM" id="SSF55681">
    <property type="entry name" value="Class II aaRS and biotin synthetases"/>
    <property type="match status" value="1"/>
</dbReference>
<comment type="catalytic activity">
    <reaction evidence="8">
        <text>tRNA(Gly) + glycine + ATP = glycyl-tRNA(Gly) + AMP + diphosphate</text>
        <dbReference type="Rhea" id="RHEA:16013"/>
        <dbReference type="Rhea" id="RHEA-COMP:9664"/>
        <dbReference type="Rhea" id="RHEA-COMP:9683"/>
        <dbReference type="ChEBI" id="CHEBI:30616"/>
        <dbReference type="ChEBI" id="CHEBI:33019"/>
        <dbReference type="ChEBI" id="CHEBI:57305"/>
        <dbReference type="ChEBI" id="CHEBI:78442"/>
        <dbReference type="ChEBI" id="CHEBI:78522"/>
        <dbReference type="ChEBI" id="CHEBI:456215"/>
        <dbReference type="EC" id="6.1.1.14"/>
    </reaction>
</comment>
<dbReference type="GO" id="GO:0004820">
    <property type="term" value="F:glycine-tRNA ligase activity"/>
    <property type="evidence" value="ECO:0007669"/>
    <property type="project" value="UniProtKB-EC"/>
</dbReference>
<evidence type="ECO:0000256" key="4">
    <source>
        <dbReference type="ARBA" id="ARBA00022741"/>
    </source>
</evidence>
<keyword evidence="2 8" id="KW-0963">Cytoplasm</keyword>
<evidence type="ECO:0000313" key="10">
    <source>
        <dbReference type="EMBL" id="WGI37057.1"/>
    </source>
</evidence>
<dbReference type="CDD" id="cd00774">
    <property type="entry name" value="GlyRS-like_core"/>
    <property type="match status" value="1"/>
</dbReference>
<dbReference type="PRINTS" id="PR01043">
    <property type="entry name" value="TRNASYNTHGLY"/>
</dbReference>
<dbReference type="Proteomes" id="UP001179842">
    <property type="component" value="Chromosome"/>
</dbReference>
<feature type="binding site" evidence="8">
    <location>
        <begin position="202"/>
        <end position="204"/>
    </location>
    <ligand>
        <name>ATP</name>
        <dbReference type="ChEBI" id="CHEBI:30616"/>
    </ligand>
</feature>
<dbReference type="NCBIfam" id="NF003211">
    <property type="entry name" value="PRK04173.1"/>
    <property type="match status" value="1"/>
</dbReference>
<gene>
    <name evidence="8" type="primary">glyQS</name>
    <name evidence="10" type="ORF">QEG99_02065</name>
</gene>
<dbReference type="HAMAP" id="MF_00253_B">
    <property type="entry name" value="Gly_tRNA_synth_B"/>
    <property type="match status" value="1"/>
</dbReference>
<evidence type="ECO:0000256" key="8">
    <source>
        <dbReference type="HAMAP-Rule" id="MF_00253"/>
    </source>
</evidence>
<feature type="binding site" evidence="8">
    <location>
        <begin position="286"/>
        <end position="287"/>
    </location>
    <ligand>
        <name>ATP</name>
        <dbReference type="ChEBI" id="CHEBI:30616"/>
    </ligand>
</feature>
<sequence length="454" mass="53182">MMNKEKNIQEIINHLKSAGFVFQGSEIYGGLANTWDYGPLGSLLAKNLKDFWWKEFIIKEPNNFAVDTKILMNPKVWEASGHVANFSDPLIENKLNNKRYRADHIVEQLFPEIDIKNMSNLDLENFIKENVKEYDNSKTDWSSIRQFHLMFETQQGVVVDKKDLIYLRPETAQGIFVNFKNVQRATRAKLPFGVGQIGKSFRNEVTPGNFIFRTREFEQMELEIFSYPEQSFDIYKKYLEKVWNFLLKLGIKEKSIRLREHQKEELAHYSQATSDIEFLFPFGWGELLGVAHRGDFDLKSHMLHSKENLEYLDPETNKKIIPHVIEPSIGMDRLLLALIVDSYENEKLENDDTRIVLKLNKELAPYKVAILPLVKKLSKNADDIFQFLVNNNISATYDETGSIGKRYRRQDSFGTFYCITVDYETLNDNKITIRNRDTMKQERIDIDQILNYIK</sequence>
<dbReference type="PROSITE" id="PS50862">
    <property type="entry name" value="AA_TRNA_LIGASE_II"/>
    <property type="match status" value="1"/>
</dbReference>
<feature type="domain" description="Aminoacyl-transfer RNA synthetases class-II family profile" evidence="9">
    <location>
        <begin position="150"/>
        <end position="365"/>
    </location>
</feature>
<evidence type="ECO:0000313" key="11">
    <source>
        <dbReference type="Proteomes" id="UP001179842"/>
    </source>
</evidence>